<dbReference type="InterPro" id="IPR022591">
    <property type="entry name" value="TAF1_HAT_dom"/>
</dbReference>
<dbReference type="PANTHER" id="PTHR13900">
    <property type="entry name" value="TRANSCRIPTION INITIATION FACTOR TFIID"/>
    <property type="match status" value="1"/>
</dbReference>
<dbReference type="SMART" id="SM00297">
    <property type="entry name" value="BROMO"/>
    <property type="match status" value="2"/>
</dbReference>
<dbReference type="InterPro" id="IPR001487">
    <property type="entry name" value="Bromodomain"/>
</dbReference>
<keyword evidence="6" id="KW-0539">Nucleus</keyword>
<sequence>MESGEAESLEDGPKYRYSSFLFGNVNRQGQIEDYQNDDDLKAINNIDQCHVKEVEEAARAVISNERESSEEPTNFEFHVIEPPAPADYYDEEEAVADTALEISMHNLAPEVEFHKTALDGDEDYDSPGAETMMPGSSHLVLSPPTKAKAPLIEVSASSLGDTPSTCDSISTRVGASPTNKENSFTGQPSSLPGKEEQLRLDGIPEASPTSSSEEQDSQTTPTKDMMPPPLHPAPVAASRQAQIKLSVQKNAESLLVNSSTLLSDTSTIPEDNSASGDSNFNTPLGGLMPPEYASTEITELFPAYDSSRPPRWSSLFRLPHSLQIYREFIERAPLVADLLAQRPSNTYGRLHLVYDNYLDLGEIPLPEEIVERDEVEELNTPGSPDLDYLAGSENSWWRRAFSAALNKATKLSMNEEKQLPSDGITRRETDNTRCTVYPPNLNKKNNETGKNPMKFEERSVSSADLVLGWRLGPAKYWYDQLGLPLDIDITTWRDWRRQTPYTCGTTVSDVHSTTTQDVGSGYTVKSEEVPADTAGETQRPNESATDQSDELSASRNGDWLTQTSRSNNVVSSINAKPSDMTPFLRRRSSVLSRQTQCEPPQNTFYPYQLINWEDDIIYDPQLSANKISASSKTNAAFAGWIPSQHCRTMAAFQDAYQGKFPFIVGSKALNGLSSGNSVMENLFKAFANSKPPSAPPYAIFPVENQGILSDSWVYDIIYDSDLPVEERPPPFLLTLDHNDESCILDTVGDTDIANAISAARSQRQKFASTRGGNTSLDQSTSVVDNSGGHEAGQWSPNGSHLSLDPEPAIASSKPSVSMNRTSLQVSFGLASTRGMLTGALAKAEHGAEKVKMILGKHGLLAEDDWQADQDRFGSDLANGNSINDSTDLRADGNAFATAAAAVSGIPPKDPLNLSNDEYYALRSGALGICGLARCGPLQHSIPAVELWPPFFPTYASPLRLRQFHRVQLKRYLRGPMAQYNIPFPVTNLLRHIQRKAREREEEKAATGGGEIFFMRTPADLSGADGDLVLFEFSEEFPPLMTQVGMASRVINYYRPLNPRDRSLSPAPHATSEPPDLPYGSLVYVSGTDSPFLGVIRPGGCLQTLENNMYRAPVYPHEMPGTDFLLIRNRNGISIRRINMIFTVGQEIPLMEVPGPNSKRANNFVRDFLQVFILRLFLRSTDEPKRIKIEEIRKAFPNHSESSVRKRLKICADFKRTGSDASWWVLRSHYRLPSEEEVRYLVSPEDCCAHYSMLAAELRLKDAGYGEKYLFVLDENQEDEEEKEGQMEDEVRAAPWNTTRAYLASQRGGCFLELHGAADPTGCGEAFSYSKTSAKPGALFRQAGGEVARGLLKGRRTVTGTDADLRKLHLRDARALLRTFGISEADLKSFKRWEIIDMVRFTSTERAKQGEEEGSAKFARGNRLSMGEQIRCYREECQRIFDLQNRVLSNPELLSSDEEVSSEEEDEEVTGGGDGVGGISRNQSSAGGSGSNANTIGGVRLSSLSSSARSFSHLGRNMDSLVSEHRREEQDKEKLKRALESGEPLLGGKRPRKNNPGSSLLKELGTSNKPVSANSGEKGSNINSAAANAVYEASASAAGTILDLPPPWPSASRKCLRIIRTYSEDGHQYTRTELVPWSPVVEIYLKIRQTRDDEFIHNFVDSDDQFKEQQRREKRRIQDQLRRLRKQQALMRERGTVGGGAGNSSLRPGVLVNDPNRRRRHKPLTSALIKMRCGACGQTGHMRTNKECPMYGKSVLPASESAGRRLDRNRLRSSASLRGLERSGDGSKLLSSARDLDKLGGSNIPDAVAAAQALASRPVSELLAEQEQEESIDKACFSGKFSDADTSDTKHHGPGEEDGGQDLPQGVFEDNDVTVEGTKLKLHSGLTRYIHEQNRRNLKLKIRRQLLDRLNAAAAVVQSAASGRRGLTNKSGIGRGRRTSVGATEDDFISGFKHRGNRRRIDPRVALNHIFEGIYKSLAQIPGHKIFLHPVKEKDFPNYYSQITEPMDLSQIRMKINDNAYATREEFLTDIRLIYKNSLKFNGRYSSYTETAMKMCSHVMEEFCHKELKLMRLESLVNPLLDEDDLVGLSYLLQQSIDAMRRVEHSRPFHIPVDKRRYPDYYKVISNPMDLSTLEKMVKENRFHSREEFFVQVNLILNNCITFNGEESSLTEIAHKMVAAGRARLDQDEEVFETIESNIRSHMGTTGSAGSSSQADIQVSHSVPDINDMEAPSTSKPTSSEPKSDWPPVSSAQSKSIKRLLDDSSSGSRRGAKTPRLNLNPSERASVTESINVNAETNPGQKRVLRRRPNDAWYGVDLEYDDMEEEEGEETSCCAKSASNPPVDGNVEIKKPWMTDEESMDTSISRFDRSRAASEHLKSSNLPDMGTHGQHEADSYPNRRSPFDSSHQTLKGKMESLQWNGIDVENSHDGVRRGDNSQTSLSGKLASDHGDDYTDDELGHQREKESQSVGSYSSGSDAAHDWNRIPEQLERNVTYFDEDTRFSMTDLPQQSYSQAEFTDDLVAQDLQLTDSDEDSCLSDQGGELCRDNSDPDEMISSEPRHDPQTDSDDHFQSGSPLFNLSKGEPVSRDSNVNPQQSQVHTVNQSDHVAFFISESEEDSERD</sequence>
<dbReference type="InterPro" id="IPR041670">
    <property type="entry name" value="Znf-CCHC_6"/>
</dbReference>
<dbReference type="GO" id="GO:0016251">
    <property type="term" value="F:RNA polymerase II general transcription initiation factor activity"/>
    <property type="evidence" value="ECO:0007669"/>
    <property type="project" value="InterPro"/>
</dbReference>
<evidence type="ECO:0000256" key="1">
    <source>
        <dbReference type="ARBA" id="ARBA00004123"/>
    </source>
</evidence>
<feature type="region of interest" description="Disordered" evidence="8">
    <location>
        <begin position="1692"/>
        <end position="1719"/>
    </location>
</feature>
<feature type="compositionally biased region" description="Basic and acidic residues" evidence="8">
    <location>
        <begin position="2424"/>
        <end position="2434"/>
    </location>
</feature>
<dbReference type="PROSITE" id="PS50014">
    <property type="entry name" value="BROMODOMAIN_2"/>
    <property type="match status" value="2"/>
</dbReference>
<evidence type="ECO:0000256" key="2">
    <source>
        <dbReference type="ARBA" id="ARBA00009064"/>
    </source>
</evidence>
<dbReference type="InterPro" id="IPR018359">
    <property type="entry name" value="Bromodomain_CS"/>
</dbReference>
<dbReference type="PRINTS" id="PR00503">
    <property type="entry name" value="BROMODOMAIN"/>
</dbReference>
<feature type="compositionally biased region" description="Polar residues" evidence="8">
    <location>
        <begin position="1564"/>
        <end position="1579"/>
    </location>
</feature>
<evidence type="ECO:0000313" key="11">
    <source>
        <dbReference type="Proteomes" id="UP001497525"/>
    </source>
</evidence>
<proteinExistence type="inferred from homology"/>
<dbReference type="PANTHER" id="PTHR13900:SF0">
    <property type="entry name" value="TRANSCRIPTION INITIATION FACTOR TFIID SUBUNIT 1"/>
    <property type="match status" value="1"/>
</dbReference>
<feature type="region of interest" description="Disordered" evidence="8">
    <location>
        <begin position="1518"/>
        <end position="1579"/>
    </location>
</feature>
<keyword evidence="5" id="KW-0804">Transcription</keyword>
<feature type="compositionally biased region" description="Basic and acidic residues" evidence="8">
    <location>
        <begin position="1521"/>
        <end position="1539"/>
    </location>
</feature>
<evidence type="ECO:0000256" key="4">
    <source>
        <dbReference type="ARBA" id="ARBA00023117"/>
    </source>
</evidence>
<evidence type="ECO:0000256" key="5">
    <source>
        <dbReference type="ARBA" id="ARBA00023163"/>
    </source>
</evidence>
<name>A0AAV2TCR8_CALDB</name>
<dbReference type="GO" id="GO:0017025">
    <property type="term" value="F:TBP-class protein binding"/>
    <property type="evidence" value="ECO:0007669"/>
    <property type="project" value="InterPro"/>
</dbReference>
<reference evidence="10" key="1">
    <citation type="submission" date="2024-06" db="EMBL/GenBank/DDBJ databases">
        <authorList>
            <person name="Liu X."/>
            <person name="Lenzi L."/>
            <person name="Haldenby T S."/>
            <person name="Uol C."/>
        </authorList>
    </citation>
    <scope>NUCLEOTIDE SEQUENCE</scope>
</reference>
<evidence type="ECO:0000256" key="6">
    <source>
        <dbReference type="ARBA" id="ARBA00023242"/>
    </source>
</evidence>
<comment type="caution">
    <text evidence="10">The sequence shown here is derived from an EMBL/GenBank/DDBJ whole genome shotgun (WGS) entry which is preliminary data.</text>
</comment>
<feature type="domain" description="Bromo" evidence="9">
    <location>
        <begin position="2100"/>
        <end position="2170"/>
    </location>
</feature>
<feature type="region of interest" description="Disordered" evidence="8">
    <location>
        <begin position="2424"/>
        <end position="2484"/>
    </location>
</feature>
<feature type="compositionally biased region" description="Polar residues" evidence="8">
    <location>
        <begin position="535"/>
        <end position="560"/>
    </location>
</feature>
<dbReference type="Gene3D" id="1.20.920.10">
    <property type="entry name" value="Bromodomain-like"/>
    <property type="match status" value="2"/>
</dbReference>
<feature type="domain" description="Bromo" evidence="9">
    <location>
        <begin position="1978"/>
        <end position="2048"/>
    </location>
</feature>
<feature type="compositionally biased region" description="Low complexity" evidence="8">
    <location>
        <begin position="207"/>
        <end position="222"/>
    </location>
</feature>
<dbReference type="GO" id="GO:0004402">
    <property type="term" value="F:histone acetyltransferase activity"/>
    <property type="evidence" value="ECO:0007669"/>
    <property type="project" value="InterPro"/>
</dbReference>
<keyword evidence="3" id="KW-0805">Transcription regulation</keyword>
<feature type="compositionally biased region" description="Low complexity" evidence="8">
    <location>
        <begin position="2231"/>
        <end position="2240"/>
    </location>
</feature>
<dbReference type="EMBL" id="CAXLJL010000216">
    <property type="protein sequence ID" value="CAL5134661.1"/>
    <property type="molecule type" value="Genomic_DNA"/>
</dbReference>
<feature type="region of interest" description="Disordered" evidence="8">
    <location>
        <begin position="157"/>
        <end position="240"/>
    </location>
</feature>
<feature type="region of interest" description="Disordered" evidence="8">
    <location>
        <begin position="766"/>
        <end position="816"/>
    </location>
</feature>
<feature type="region of interest" description="Disordered" evidence="8">
    <location>
        <begin position="1838"/>
        <end position="1865"/>
    </location>
</feature>
<feature type="region of interest" description="Disordered" evidence="8">
    <location>
        <begin position="509"/>
        <end position="560"/>
    </location>
</feature>
<feature type="region of interest" description="Disordered" evidence="8">
    <location>
        <begin position="1451"/>
        <end position="1493"/>
    </location>
</feature>
<feature type="compositionally biased region" description="Polar residues" evidence="8">
    <location>
        <begin position="157"/>
        <end position="190"/>
    </location>
</feature>
<dbReference type="SUPFAM" id="SSF47370">
    <property type="entry name" value="Bromodomain"/>
    <property type="match status" value="2"/>
</dbReference>
<evidence type="ECO:0000259" key="9">
    <source>
        <dbReference type="PROSITE" id="PS50014"/>
    </source>
</evidence>
<dbReference type="Proteomes" id="UP001497525">
    <property type="component" value="Unassembled WGS sequence"/>
</dbReference>
<dbReference type="GO" id="GO:0005669">
    <property type="term" value="C:transcription factor TFIID complex"/>
    <property type="evidence" value="ECO:0007669"/>
    <property type="project" value="InterPro"/>
</dbReference>
<dbReference type="Pfam" id="PF12157">
    <property type="entry name" value="DUF3591"/>
    <property type="match status" value="1"/>
</dbReference>
<evidence type="ECO:0000256" key="3">
    <source>
        <dbReference type="ARBA" id="ARBA00023015"/>
    </source>
</evidence>
<dbReference type="InterPro" id="IPR036427">
    <property type="entry name" value="Bromodomain-like_sf"/>
</dbReference>
<evidence type="ECO:0000313" key="10">
    <source>
        <dbReference type="EMBL" id="CAL5134661.1"/>
    </source>
</evidence>
<feature type="compositionally biased region" description="Basic and acidic residues" evidence="8">
    <location>
        <begin position="2445"/>
        <end position="2465"/>
    </location>
</feature>
<feature type="compositionally biased region" description="Low complexity" evidence="8">
    <location>
        <begin position="2466"/>
        <end position="2475"/>
    </location>
</feature>
<feature type="compositionally biased region" description="Polar residues" evidence="8">
    <location>
        <begin position="2587"/>
        <end position="2605"/>
    </location>
</feature>
<gene>
    <name evidence="10" type="ORF">CDAUBV1_LOCUS8516</name>
</gene>
<feature type="region of interest" description="Disordered" evidence="8">
    <location>
        <begin position="2223"/>
        <end position="2303"/>
    </location>
</feature>
<keyword evidence="4 7" id="KW-0103">Bromodomain</keyword>
<feature type="region of interest" description="Disordered" evidence="8">
    <location>
        <begin position="2527"/>
        <end position="2605"/>
    </location>
</feature>
<feature type="compositionally biased region" description="Polar residues" evidence="8">
    <location>
        <begin position="766"/>
        <end position="784"/>
    </location>
</feature>
<protein>
    <recommendedName>
        <fullName evidence="9">Bromo domain-containing protein</fullName>
    </recommendedName>
</protein>
<dbReference type="Pfam" id="PF15288">
    <property type="entry name" value="zf-CCHC_6"/>
    <property type="match status" value="1"/>
</dbReference>
<feature type="region of interest" description="Disordered" evidence="8">
    <location>
        <begin position="118"/>
        <end position="143"/>
    </location>
</feature>
<feature type="compositionally biased region" description="Polar residues" evidence="8">
    <location>
        <begin position="2276"/>
        <end position="2299"/>
    </location>
</feature>
<evidence type="ECO:0000256" key="8">
    <source>
        <dbReference type="SAM" id="MobiDB-lite"/>
    </source>
</evidence>
<dbReference type="GO" id="GO:0051123">
    <property type="term" value="P:RNA polymerase II preinitiation complex assembly"/>
    <property type="evidence" value="ECO:0007669"/>
    <property type="project" value="TreeGrafter"/>
</dbReference>
<feature type="region of interest" description="Disordered" evidence="8">
    <location>
        <begin position="1758"/>
        <end position="1787"/>
    </location>
</feature>
<feature type="compositionally biased region" description="Polar residues" evidence="8">
    <location>
        <begin position="509"/>
        <end position="518"/>
    </location>
</feature>
<evidence type="ECO:0000256" key="7">
    <source>
        <dbReference type="PROSITE-ProRule" id="PRU00035"/>
    </source>
</evidence>
<feature type="region of interest" description="Disordered" evidence="8">
    <location>
        <begin position="2324"/>
        <end position="2412"/>
    </location>
</feature>
<feature type="compositionally biased region" description="Low complexity" evidence="8">
    <location>
        <begin position="1479"/>
        <end position="1493"/>
    </location>
</feature>
<comment type="similarity">
    <text evidence="2">Belongs to the TAF1 family.</text>
</comment>
<organism evidence="10 11">
    <name type="scientific">Calicophoron daubneyi</name>
    <name type="common">Rumen fluke</name>
    <name type="synonym">Paramphistomum daubneyi</name>
    <dbReference type="NCBI Taxonomy" id="300641"/>
    <lineage>
        <taxon>Eukaryota</taxon>
        <taxon>Metazoa</taxon>
        <taxon>Spiralia</taxon>
        <taxon>Lophotrochozoa</taxon>
        <taxon>Platyhelminthes</taxon>
        <taxon>Trematoda</taxon>
        <taxon>Digenea</taxon>
        <taxon>Plagiorchiida</taxon>
        <taxon>Pronocephalata</taxon>
        <taxon>Paramphistomoidea</taxon>
        <taxon>Paramphistomidae</taxon>
        <taxon>Calicophoron</taxon>
    </lineage>
</organism>
<dbReference type="InterPro" id="IPR040240">
    <property type="entry name" value="TAF1"/>
</dbReference>
<comment type="subcellular location">
    <subcellularLocation>
        <location evidence="1">Nucleus</location>
    </subcellularLocation>
</comment>
<accession>A0AAV2TCR8</accession>
<feature type="compositionally biased region" description="Basic and acidic residues" evidence="8">
    <location>
        <begin position="2557"/>
        <end position="2570"/>
    </location>
</feature>
<feature type="compositionally biased region" description="Basic and acidic residues" evidence="8">
    <location>
        <begin position="2365"/>
        <end position="2377"/>
    </location>
</feature>
<dbReference type="PROSITE" id="PS00633">
    <property type="entry name" value="BROMODOMAIN_1"/>
    <property type="match status" value="1"/>
</dbReference>
<dbReference type="Pfam" id="PF00439">
    <property type="entry name" value="Bromodomain"/>
    <property type="match status" value="2"/>
</dbReference>
<feature type="compositionally biased region" description="Acidic residues" evidence="8">
    <location>
        <begin position="1454"/>
        <end position="1468"/>
    </location>
</feature>